<evidence type="ECO:0000256" key="1">
    <source>
        <dbReference type="SAM" id="MobiDB-lite"/>
    </source>
</evidence>
<feature type="compositionally biased region" description="Polar residues" evidence="1">
    <location>
        <begin position="398"/>
        <end position="409"/>
    </location>
</feature>
<dbReference type="RefSeq" id="XP_028879212.1">
    <property type="nucleotide sequence ID" value="XM_029029419.1"/>
</dbReference>
<name>A0A1X0NKD5_9TRYP</name>
<proteinExistence type="predicted"/>
<feature type="signal peptide" evidence="3">
    <location>
        <begin position="1"/>
        <end position="21"/>
    </location>
</feature>
<comment type="caution">
    <text evidence="4">The sequence shown here is derived from an EMBL/GenBank/DDBJ whole genome shotgun (WGS) entry which is preliminary data.</text>
</comment>
<feature type="region of interest" description="Disordered" evidence="1">
    <location>
        <begin position="395"/>
        <end position="418"/>
    </location>
</feature>
<evidence type="ECO:0000256" key="2">
    <source>
        <dbReference type="SAM" id="Phobius"/>
    </source>
</evidence>
<keyword evidence="5" id="KW-1185">Reference proteome</keyword>
<gene>
    <name evidence="4" type="ORF">TM35_000371190</name>
</gene>
<keyword evidence="2" id="KW-1133">Transmembrane helix</keyword>
<feature type="chain" id="PRO_5012507199" evidence="3">
    <location>
        <begin position="22"/>
        <end position="622"/>
    </location>
</feature>
<sequence>MKLILVFLISLLSFCCSLVHGSSLYPSCEGQEVQGSAGAGGEVTIHEIPKKLKNLTLTCLVYEVTSLTGGLNRDGWDPCSVPHQTEYLHRLVLRAKEKNKLTGNYDVTDYDVKDMAGGSLGDISIRLPEAGHFSLVFMNKGENPRCSLQIRAIMNYMESAKESQDAYLPVVVSVVPRAVYIRRTSTTKFILRYPKGTNMHKAKNDIVTLKGLDKECADNTSEGIGMRLPSVKSDFHSFEDPSTLGERDYFFDTPETYRICYRAKGDALSTELAVVRVFDGNPSYYQIVEGQDKDGRVLVGVKTTIKFHGFDLDTRPEGDRAKFVRDSEDCATASPAGGVPESTDLGPSDDYGPSTTYTLWSWVLRQGGAFKICYKRRHGIWTEVPSVTDLGYSAAGPPTTTAPGDSNSPAVIPQPTDPITKKACPMAQENTRENPWVSYEAIRMTLNTTKLPDDFLKKVSQSFCIPRAALAVTHITHNMEKRQVVYISILCEDLGETRPCDTMERQNYILSLGKENSSILTDLSIASVKGINSLFAFGDDPLFTKGNGDRTVVVLLACLTVIMVTGMIVFGMVKYRENRQYFVQFGTDDDEVADMYENDMPVGRGGTTGRSAIKNAVIEVED</sequence>
<evidence type="ECO:0000313" key="4">
    <source>
        <dbReference type="EMBL" id="ORC85146.1"/>
    </source>
</evidence>
<organism evidence="4 5">
    <name type="scientific">Trypanosoma theileri</name>
    <dbReference type="NCBI Taxonomy" id="67003"/>
    <lineage>
        <taxon>Eukaryota</taxon>
        <taxon>Discoba</taxon>
        <taxon>Euglenozoa</taxon>
        <taxon>Kinetoplastea</taxon>
        <taxon>Metakinetoplastina</taxon>
        <taxon>Trypanosomatida</taxon>
        <taxon>Trypanosomatidae</taxon>
        <taxon>Trypanosoma</taxon>
    </lineage>
</organism>
<keyword evidence="2" id="KW-0812">Transmembrane</keyword>
<keyword evidence="3" id="KW-0732">Signal</keyword>
<keyword evidence="2" id="KW-0472">Membrane</keyword>
<protein>
    <submittedName>
        <fullName evidence="4">Golgi/lysosome glycoprotein</fullName>
    </submittedName>
</protein>
<dbReference type="VEuPathDB" id="TriTrypDB:TM35_000371190"/>
<evidence type="ECO:0000256" key="3">
    <source>
        <dbReference type="SAM" id="SignalP"/>
    </source>
</evidence>
<dbReference type="GeneID" id="39989199"/>
<dbReference type="OrthoDB" id="270523at2759"/>
<feature type="transmembrane region" description="Helical" evidence="2">
    <location>
        <begin position="552"/>
        <end position="573"/>
    </location>
</feature>
<dbReference type="Proteomes" id="UP000192257">
    <property type="component" value="Unassembled WGS sequence"/>
</dbReference>
<feature type="region of interest" description="Disordered" evidence="1">
    <location>
        <begin position="327"/>
        <end position="350"/>
    </location>
</feature>
<dbReference type="EMBL" id="NBCO01000037">
    <property type="protein sequence ID" value="ORC85146.1"/>
    <property type="molecule type" value="Genomic_DNA"/>
</dbReference>
<dbReference type="AlphaFoldDB" id="A0A1X0NKD5"/>
<accession>A0A1X0NKD5</accession>
<reference evidence="4 5" key="1">
    <citation type="submission" date="2017-03" db="EMBL/GenBank/DDBJ databases">
        <title>An alternative strategy for trypanosome survival in the mammalian bloodstream revealed through genome and transcriptome analysis of the ubiquitous bovine parasite Trypanosoma (Megatrypanum) theileri.</title>
        <authorList>
            <person name="Kelly S."/>
            <person name="Ivens A."/>
            <person name="Mott A."/>
            <person name="O'Neill E."/>
            <person name="Emms D."/>
            <person name="Macleod O."/>
            <person name="Voorheis P."/>
            <person name="Matthews J."/>
            <person name="Matthews K."/>
            <person name="Carrington M."/>
        </authorList>
    </citation>
    <scope>NUCLEOTIDE SEQUENCE [LARGE SCALE GENOMIC DNA]</scope>
    <source>
        <strain evidence="4">Edinburgh</strain>
    </source>
</reference>
<evidence type="ECO:0000313" key="5">
    <source>
        <dbReference type="Proteomes" id="UP000192257"/>
    </source>
</evidence>